<sequence>MLFRLLLISLGVSADAFAVSIGKGMSVRNVKVRHHWLVGIWFGGFQALFPILGYYTASLFQDYVAAVDHWIIFGLLFFIGANMIREAVYGKEDDPQGQAVDRSAGVDTQTDPSQDGSARKNGSECIGPAPGPRRETPDGPFSWKKMLPLSIATSIDAFGVGASLGLMGANIWLAASVIGVVTALASMLGLRIGNVFGSRWRRPAQIAGGILLIALGTQILLDHLGLMPDIL</sequence>
<feature type="transmembrane region" description="Helical" evidence="8">
    <location>
        <begin position="171"/>
        <end position="192"/>
    </location>
</feature>
<evidence type="ECO:0000256" key="7">
    <source>
        <dbReference type="ARBA" id="ARBA00023211"/>
    </source>
</evidence>
<evidence type="ECO:0000313" key="10">
    <source>
        <dbReference type="EMBL" id="MEK0306068.1"/>
    </source>
</evidence>
<comment type="caution">
    <text evidence="8">Lacks conserved residue(s) required for the propagation of feature annotation.</text>
</comment>
<keyword evidence="3 8" id="KW-0812">Transmembrane</keyword>
<comment type="caution">
    <text evidence="10">The sequence shown here is derived from an EMBL/GenBank/DDBJ whole genome shotgun (WGS) entry which is preliminary data.</text>
</comment>
<feature type="transmembrane region" description="Helical" evidence="8">
    <location>
        <begin position="204"/>
        <end position="221"/>
    </location>
</feature>
<dbReference type="PANTHER" id="PTHR35529:SF1">
    <property type="entry name" value="MANGANESE EFFLUX PUMP MNTP-RELATED"/>
    <property type="match status" value="1"/>
</dbReference>
<dbReference type="InterPro" id="IPR003810">
    <property type="entry name" value="Mntp/YtaF"/>
</dbReference>
<evidence type="ECO:0000256" key="2">
    <source>
        <dbReference type="ARBA" id="ARBA00022475"/>
    </source>
</evidence>
<dbReference type="Pfam" id="PF02659">
    <property type="entry name" value="Mntp"/>
    <property type="match status" value="2"/>
</dbReference>
<keyword evidence="4 8" id="KW-1133">Transmembrane helix</keyword>
<reference evidence="10 11" key="1">
    <citation type="submission" date="2024-02" db="EMBL/GenBank/DDBJ databases">
        <title>Bifidobacterium honeyensis sp. nov., isolated from the comb honey.</title>
        <authorList>
            <person name="Liu W."/>
            <person name="Li Y."/>
        </authorList>
    </citation>
    <scope>NUCLEOTIDE SEQUENCE [LARGE SCALE GENOMIC DNA]</scope>
    <source>
        <strain evidence="10 11">IMAU50988</strain>
    </source>
</reference>
<keyword evidence="5 8" id="KW-0406">Ion transport</keyword>
<dbReference type="EMBL" id="JBANBB010000001">
    <property type="protein sequence ID" value="MEK0306068.1"/>
    <property type="molecule type" value="Genomic_DNA"/>
</dbReference>
<gene>
    <name evidence="8" type="primary">mntP</name>
    <name evidence="10" type="ORF">V8P97_01055</name>
</gene>
<accession>A0ABU8ZLG2</accession>
<protein>
    <recommendedName>
        <fullName evidence="8">Putative manganese efflux pump MntP</fullName>
    </recommendedName>
</protein>
<evidence type="ECO:0000256" key="9">
    <source>
        <dbReference type="SAM" id="MobiDB-lite"/>
    </source>
</evidence>
<proteinExistence type="inferred from homology"/>
<comment type="similarity">
    <text evidence="8">Belongs to the MntP (TC 9.B.29) family.</text>
</comment>
<keyword evidence="2 8" id="KW-1003">Cell membrane</keyword>
<feature type="compositionally biased region" description="Polar residues" evidence="9">
    <location>
        <begin position="106"/>
        <end position="116"/>
    </location>
</feature>
<feature type="region of interest" description="Disordered" evidence="9">
    <location>
        <begin position="94"/>
        <end position="139"/>
    </location>
</feature>
<keyword evidence="1 8" id="KW-0813">Transport</keyword>
<comment type="subcellular location">
    <subcellularLocation>
        <location evidence="8">Cell membrane</location>
        <topology evidence="8">Multi-pass membrane protein</topology>
    </subcellularLocation>
</comment>
<dbReference type="RefSeq" id="WP_340468606.1">
    <property type="nucleotide sequence ID" value="NZ_JBANBB010000001.1"/>
</dbReference>
<name>A0ABU8ZLG2_9BIFI</name>
<dbReference type="HAMAP" id="MF_01521">
    <property type="entry name" value="MntP_pump"/>
    <property type="match status" value="1"/>
</dbReference>
<evidence type="ECO:0000256" key="8">
    <source>
        <dbReference type="HAMAP-Rule" id="MF_01521"/>
    </source>
</evidence>
<dbReference type="Proteomes" id="UP001373159">
    <property type="component" value="Unassembled WGS sequence"/>
</dbReference>
<organism evidence="10 11">
    <name type="scientific">Bifidobacterium favimelis</name>
    <dbReference type="NCBI Taxonomy" id="3122979"/>
    <lineage>
        <taxon>Bacteria</taxon>
        <taxon>Bacillati</taxon>
        <taxon>Actinomycetota</taxon>
        <taxon>Actinomycetes</taxon>
        <taxon>Bifidobacteriales</taxon>
        <taxon>Bifidobacteriaceae</taxon>
        <taxon>Bifidobacterium</taxon>
    </lineage>
</organism>
<dbReference type="InterPro" id="IPR022929">
    <property type="entry name" value="Put_MntP"/>
</dbReference>
<feature type="transmembrane region" description="Helical" evidence="8">
    <location>
        <begin position="63"/>
        <end position="84"/>
    </location>
</feature>
<evidence type="ECO:0000256" key="6">
    <source>
        <dbReference type="ARBA" id="ARBA00023136"/>
    </source>
</evidence>
<evidence type="ECO:0000256" key="3">
    <source>
        <dbReference type="ARBA" id="ARBA00022692"/>
    </source>
</evidence>
<evidence type="ECO:0000256" key="5">
    <source>
        <dbReference type="ARBA" id="ARBA00023065"/>
    </source>
</evidence>
<evidence type="ECO:0000256" key="4">
    <source>
        <dbReference type="ARBA" id="ARBA00022989"/>
    </source>
</evidence>
<comment type="function">
    <text evidence="8">Probably functions as a manganese efflux pump.</text>
</comment>
<evidence type="ECO:0000256" key="1">
    <source>
        <dbReference type="ARBA" id="ARBA00022448"/>
    </source>
</evidence>
<keyword evidence="6 8" id="KW-0472">Membrane</keyword>
<evidence type="ECO:0000313" key="11">
    <source>
        <dbReference type="Proteomes" id="UP001373159"/>
    </source>
</evidence>
<feature type="transmembrane region" description="Helical" evidence="8">
    <location>
        <begin position="34"/>
        <end position="56"/>
    </location>
</feature>
<keyword evidence="11" id="KW-1185">Reference proteome</keyword>
<keyword evidence="7 8" id="KW-0464">Manganese</keyword>
<dbReference type="PANTHER" id="PTHR35529">
    <property type="entry name" value="MANGANESE EFFLUX PUMP MNTP-RELATED"/>
    <property type="match status" value="1"/>
</dbReference>